<feature type="region of interest" description="Disordered" evidence="4">
    <location>
        <begin position="1"/>
        <end position="21"/>
    </location>
</feature>
<dbReference type="Proteomes" id="UP000653644">
    <property type="component" value="Unassembled WGS sequence"/>
</dbReference>
<dbReference type="SUPFAM" id="SSF53850">
    <property type="entry name" value="Periplasmic binding protein-like II"/>
    <property type="match status" value="1"/>
</dbReference>
<evidence type="ECO:0008006" key="7">
    <source>
        <dbReference type="Google" id="ProtNLM"/>
    </source>
</evidence>
<name>A0ABQ3CU90_9ACTN</name>
<evidence type="ECO:0000256" key="3">
    <source>
        <dbReference type="ARBA" id="ARBA00022729"/>
    </source>
</evidence>
<evidence type="ECO:0000313" key="6">
    <source>
        <dbReference type="Proteomes" id="UP000653644"/>
    </source>
</evidence>
<comment type="similarity">
    <text evidence="1">Belongs to the bacterial solute-binding protein 1 family.</text>
</comment>
<organism evidence="5 6">
    <name type="scientific">Streptomyces canarius</name>
    <dbReference type="NCBI Taxonomy" id="285453"/>
    <lineage>
        <taxon>Bacteria</taxon>
        <taxon>Bacillati</taxon>
        <taxon>Actinomycetota</taxon>
        <taxon>Actinomycetes</taxon>
        <taxon>Kitasatosporales</taxon>
        <taxon>Streptomycetaceae</taxon>
        <taxon>Streptomyces</taxon>
    </lineage>
</organism>
<comment type="caution">
    <text evidence="5">The sequence shown here is derived from an EMBL/GenBank/DDBJ whole genome shotgun (WGS) entry which is preliminary data.</text>
</comment>
<protein>
    <recommendedName>
        <fullName evidence="7">Sugar ABC transporter substrate-binding protein</fullName>
    </recommendedName>
</protein>
<dbReference type="PANTHER" id="PTHR30061">
    <property type="entry name" value="MALTOSE-BINDING PERIPLASMIC PROTEIN"/>
    <property type="match status" value="1"/>
</dbReference>
<dbReference type="Gene3D" id="3.40.190.10">
    <property type="entry name" value="Periplasmic binding protein-like II"/>
    <property type="match status" value="2"/>
</dbReference>
<proteinExistence type="inferred from homology"/>
<dbReference type="InterPro" id="IPR006059">
    <property type="entry name" value="SBP"/>
</dbReference>
<keyword evidence="6" id="KW-1185">Reference proteome</keyword>
<dbReference type="PANTHER" id="PTHR30061:SF50">
    <property type="entry name" value="MALTOSE_MALTODEXTRIN-BINDING PERIPLASMIC PROTEIN"/>
    <property type="match status" value="1"/>
</dbReference>
<dbReference type="RefSeq" id="WP_229917317.1">
    <property type="nucleotide sequence ID" value="NZ_BMVN01000017.1"/>
</dbReference>
<sequence>MTPSRRADGLPARQPAQGAERLSRRHFALALPSALLVSGCAAPHRGTGRPGDPIVLTLLSHYASGELKEALRGPVDEWNATHDRVKVRTTAVEFTDLLTTFMVRQAAGQGADILHPYCLWNGQLVRAGVLRPAPAGHAEEIRRGYSAAAVGAASVGGRVYGYPTEVQTYALYYNKRLLRAAGLDGPPRTWRELEETAYRTTRRDRYGNTLVQGFGLSAYDDSTTVGQTLALLNAAGGTFVSADSRSTAIDSPAGRAVFDLEHRLVARGASSPGVNVYRAFPAGQVAMVISAGWWTGSLKTLMGGDYRDVGVAPLPLPEAGGARATLCTGFMLGVNTASAHPREAWEFLRWLNAERTGGEKGAAATRMSALQVSVGSLTGRADDMRTLLGAGAGNGGAGDPNLRPFLDALAYAVPEPNMPGAQQAKSLLRKNIEALWTGRRSVEEALRVTRRQVDQEVARAW</sequence>
<gene>
    <name evidence="5" type="ORF">GCM10010345_48980</name>
</gene>
<evidence type="ECO:0000256" key="4">
    <source>
        <dbReference type="SAM" id="MobiDB-lite"/>
    </source>
</evidence>
<evidence type="ECO:0000256" key="1">
    <source>
        <dbReference type="ARBA" id="ARBA00008520"/>
    </source>
</evidence>
<evidence type="ECO:0000256" key="2">
    <source>
        <dbReference type="ARBA" id="ARBA00022448"/>
    </source>
</evidence>
<reference evidence="6" key="1">
    <citation type="journal article" date="2019" name="Int. J. Syst. Evol. Microbiol.">
        <title>The Global Catalogue of Microorganisms (GCM) 10K type strain sequencing project: providing services to taxonomists for standard genome sequencing and annotation.</title>
        <authorList>
            <consortium name="The Broad Institute Genomics Platform"/>
            <consortium name="The Broad Institute Genome Sequencing Center for Infectious Disease"/>
            <person name="Wu L."/>
            <person name="Ma J."/>
        </authorList>
    </citation>
    <scope>NUCLEOTIDE SEQUENCE [LARGE SCALE GENOMIC DNA]</scope>
    <source>
        <strain evidence="6">JCM 4733</strain>
    </source>
</reference>
<keyword evidence="2" id="KW-0813">Transport</keyword>
<evidence type="ECO:0000313" key="5">
    <source>
        <dbReference type="EMBL" id="GHA38498.1"/>
    </source>
</evidence>
<accession>A0ABQ3CU90</accession>
<keyword evidence="3" id="KW-0732">Signal</keyword>
<dbReference type="Pfam" id="PF01547">
    <property type="entry name" value="SBP_bac_1"/>
    <property type="match status" value="1"/>
</dbReference>
<dbReference type="EMBL" id="BMVN01000017">
    <property type="protein sequence ID" value="GHA38498.1"/>
    <property type="molecule type" value="Genomic_DNA"/>
</dbReference>